<comment type="pathway">
    <text evidence="4">Porphyrin-containing compound metabolism; protoporphyrin-IX biosynthesis; 5-aminolevulinate from L-glutamyl-tRNA(Glu): step 1/2.</text>
</comment>
<keyword evidence="8" id="KW-1185">Reference proteome</keyword>
<evidence type="ECO:0000256" key="2">
    <source>
        <dbReference type="ARBA" id="ARBA00023002"/>
    </source>
</evidence>
<dbReference type="GO" id="GO:0019353">
    <property type="term" value="P:protoporphyrinogen IX biosynthetic process from glutamate"/>
    <property type="evidence" value="ECO:0007669"/>
    <property type="project" value="TreeGrafter"/>
</dbReference>
<dbReference type="GO" id="GO:0008883">
    <property type="term" value="F:glutamyl-tRNA reductase activity"/>
    <property type="evidence" value="ECO:0007669"/>
    <property type="project" value="UniProtKB-UniRule"/>
</dbReference>
<name>A0A662ZFN8_9GAMM</name>
<dbReference type="EMBL" id="FOXF01000001">
    <property type="protein sequence ID" value="SFO98319.1"/>
    <property type="molecule type" value="Genomic_DNA"/>
</dbReference>
<feature type="domain" description="Glutamyl-tRNA reductase N-terminal" evidence="6">
    <location>
        <begin position="10"/>
        <end position="170"/>
    </location>
</feature>
<dbReference type="PANTHER" id="PTHR43013">
    <property type="entry name" value="GLUTAMYL-TRNA REDUCTASE"/>
    <property type="match status" value="1"/>
</dbReference>
<evidence type="ECO:0000313" key="7">
    <source>
        <dbReference type="EMBL" id="SFO98319.1"/>
    </source>
</evidence>
<dbReference type="InterPro" id="IPR036343">
    <property type="entry name" value="GluRdtase_N_sf"/>
</dbReference>
<dbReference type="UniPathway" id="UPA00251">
    <property type="reaction ID" value="UER00316"/>
</dbReference>
<accession>A0A662ZFN8</accession>
<dbReference type="InterPro" id="IPR036291">
    <property type="entry name" value="NAD(P)-bd_dom_sf"/>
</dbReference>
<dbReference type="SUPFAM" id="SSF51735">
    <property type="entry name" value="NAD(P)-binding Rossmann-fold domains"/>
    <property type="match status" value="1"/>
</dbReference>
<proteinExistence type="inferred from homology"/>
<dbReference type="Proteomes" id="UP000243745">
    <property type="component" value="Unassembled WGS sequence"/>
</dbReference>
<dbReference type="SUPFAM" id="SSF69742">
    <property type="entry name" value="Glutamyl tRNA-reductase catalytic, N-terminal domain"/>
    <property type="match status" value="1"/>
</dbReference>
<evidence type="ECO:0000256" key="4">
    <source>
        <dbReference type="HAMAP-Rule" id="MF_00087"/>
    </source>
</evidence>
<comment type="function">
    <text evidence="4">Catalyzes the NADPH-dependent reduction of glutamyl-tRNA(Glu) to glutamate 1-semialdehyde (GSA).</text>
</comment>
<dbReference type="RefSeq" id="WP_093139899.1">
    <property type="nucleotide sequence ID" value="NZ_FOXF01000001.1"/>
</dbReference>
<dbReference type="Pfam" id="PF05201">
    <property type="entry name" value="GlutR_N"/>
    <property type="match status" value="1"/>
</dbReference>
<dbReference type="HAMAP" id="MF_00087">
    <property type="entry name" value="Glu_tRNA_reductase"/>
    <property type="match status" value="1"/>
</dbReference>
<dbReference type="OrthoDB" id="110209at2"/>
<gene>
    <name evidence="4" type="primary">hemA</name>
    <name evidence="7" type="ORF">SAMN02910344_00095</name>
</gene>
<comment type="subunit">
    <text evidence="4">Homodimer.</text>
</comment>
<dbReference type="Gene3D" id="3.30.460.30">
    <property type="entry name" value="Glutamyl-tRNA reductase, N-terminal domain"/>
    <property type="match status" value="1"/>
</dbReference>
<feature type="domain" description="Quinate/shikimate 5-dehydrogenase/glutamyl-tRNA reductase" evidence="5">
    <location>
        <begin position="199"/>
        <end position="313"/>
    </location>
</feature>
<feature type="binding site" evidence="4">
    <location>
        <position position="125"/>
    </location>
    <ligand>
        <name>substrate</name>
    </ligand>
</feature>
<protein>
    <recommendedName>
        <fullName evidence="4">Glutamyl-tRNA reductase</fullName>
        <shortName evidence="4">GluTR</shortName>
        <ecNumber evidence="4">1.2.1.70</ecNumber>
    </recommendedName>
</protein>
<evidence type="ECO:0000256" key="3">
    <source>
        <dbReference type="ARBA" id="ARBA00023244"/>
    </source>
</evidence>
<dbReference type="InterPro" id="IPR006151">
    <property type="entry name" value="Shikm_DH/Glu-tRNA_Rdtase"/>
</dbReference>
<feature type="binding site" evidence="4">
    <location>
        <begin position="130"/>
        <end position="132"/>
    </location>
    <ligand>
        <name>substrate</name>
    </ligand>
</feature>
<feature type="site" description="Important for activity" evidence="4">
    <location>
        <position position="115"/>
    </location>
</feature>
<keyword evidence="3 4" id="KW-0627">Porphyrin biosynthesis</keyword>
<evidence type="ECO:0000256" key="1">
    <source>
        <dbReference type="ARBA" id="ARBA00022857"/>
    </source>
</evidence>
<comment type="catalytic activity">
    <reaction evidence="4">
        <text>(S)-4-amino-5-oxopentanoate + tRNA(Glu) + NADP(+) = L-glutamyl-tRNA(Glu) + NADPH + H(+)</text>
        <dbReference type="Rhea" id="RHEA:12344"/>
        <dbReference type="Rhea" id="RHEA-COMP:9663"/>
        <dbReference type="Rhea" id="RHEA-COMP:9680"/>
        <dbReference type="ChEBI" id="CHEBI:15378"/>
        <dbReference type="ChEBI" id="CHEBI:57501"/>
        <dbReference type="ChEBI" id="CHEBI:57783"/>
        <dbReference type="ChEBI" id="CHEBI:58349"/>
        <dbReference type="ChEBI" id="CHEBI:78442"/>
        <dbReference type="ChEBI" id="CHEBI:78520"/>
        <dbReference type="EC" id="1.2.1.70"/>
    </reaction>
</comment>
<dbReference type="InterPro" id="IPR000343">
    <property type="entry name" value="4pyrrol_synth_GluRdtase"/>
</dbReference>
<comment type="domain">
    <text evidence="4">Possesses an unusual extended V-shaped dimeric structure with each monomer consisting of three distinct domains arranged along a curved 'spinal' alpha-helix. The N-terminal catalytic domain specifically recognizes the glutamate moiety of the substrate. The second domain is the NADPH-binding domain, and the third C-terminal domain is responsible for dimerization.</text>
</comment>
<keyword evidence="2 4" id="KW-0560">Oxidoreductase</keyword>
<dbReference type="FunFam" id="3.30.460.30:FF:000001">
    <property type="entry name" value="Glutamyl-tRNA reductase"/>
    <property type="match status" value="1"/>
</dbReference>
<dbReference type="EC" id="1.2.1.70" evidence="4"/>
<dbReference type="GO" id="GO:0050661">
    <property type="term" value="F:NADP binding"/>
    <property type="evidence" value="ECO:0007669"/>
    <property type="project" value="InterPro"/>
</dbReference>
<comment type="similarity">
    <text evidence="4">Belongs to the glutamyl-tRNA reductase family.</text>
</comment>
<keyword evidence="1 4" id="KW-0521">NADP</keyword>
<sequence length="397" mass="44383">MNTLPVYCFGISYRTADERIRSRISVAPADIPELVKKFTGETEIDGAVVLSTCNRTEIYFTDREPESVSGESEKNERIQNIFSRLDSILCGFTNTDIHEMRRYLRYYSGISAVEHLLKVATSLDSLNLGENEILGQLNRAYALAHNAGFTDFYLNQMFQQAQHYAKKIRERAGFGNTAVSYSTLVCNEISSFISATGITSPDIMLIGATGQLGSTILKTLKNRNFGEITVTSRNHQDSGEQLCGNEKTIPYGERYGHLRTTDVLISVTSSPHYTVTYNECLRELASGKPYLFIDLCVPRDIDPDLGKTDGLTLRDFSYFAEIIEKHRRLRSSKAVEVAGDVRTGAMKIHNYISEKIRRRKSGRIASAYVMENRCGSHASVLNGHTGSSFTGQQQTEV</sequence>
<dbReference type="InterPro" id="IPR015895">
    <property type="entry name" value="4pyrrol_synth_GluRdtase_N"/>
</dbReference>
<feature type="binding site" evidence="4">
    <location>
        <begin position="208"/>
        <end position="213"/>
    </location>
    <ligand>
        <name>NADP(+)</name>
        <dbReference type="ChEBI" id="CHEBI:58349"/>
    </ligand>
</feature>
<organism evidence="7 8">
    <name type="scientific">Ruminobacter amylophilus</name>
    <dbReference type="NCBI Taxonomy" id="867"/>
    <lineage>
        <taxon>Bacteria</taxon>
        <taxon>Pseudomonadati</taxon>
        <taxon>Pseudomonadota</taxon>
        <taxon>Gammaproteobacteria</taxon>
        <taxon>Aeromonadales</taxon>
        <taxon>Succinivibrionaceae</taxon>
        <taxon>Ruminobacter</taxon>
    </lineage>
</organism>
<evidence type="ECO:0000313" key="8">
    <source>
        <dbReference type="Proteomes" id="UP000243745"/>
    </source>
</evidence>
<comment type="miscellaneous">
    <text evidence="4">During catalysis, the active site Cys acts as a nucleophile attacking the alpha-carbonyl group of tRNA-bound glutamate with the formation of a thioester intermediate between enzyme and glutamate, and the concomitant release of tRNA(Glu). The thioester intermediate is finally reduced by direct hydride transfer from NADPH, to form the product GSA.</text>
</comment>
<dbReference type="PANTHER" id="PTHR43013:SF1">
    <property type="entry name" value="GLUTAMYL-TRNA REDUCTASE"/>
    <property type="match status" value="1"/>
</dbReference>
<evidence type="ECO:0000259" key="5">
    <source>
        <dbReference type="Pfam" id="PF01488"/>
    </source>
</evidence>
<reference evidence="7 8" key="1">
    <citation type="submission" date="2016-10" db="EMBL/GenBank/DDBJ databases">
        <authorList>
            <person name="Varghese N."/>
            <person name="Submissions S."/>
        </authorList>
    </citation>
    <scope>NUCLEOTIDE SEQUENCE [LARGE SCALE GENOMIC DNA]</scope>
    <source>
        <strain evidence="7 8">DSM 1361</strain>
    </source>
</reference>
<dbReference type="AlphaFoldDB" id="A0A662ZFN8"/>
<evidence type="ECO:0000259" key="6">
    <source>
        <dbReference type="Pfam" id="PF05201"/>
    </source>
</evidence>
<feature type="binding site" evidence="4">
    <location>
        <position position="136"/>
    </location>
    <ligand>
        <name>substrate</name>
    </ligand>
</feature>
<dbReference type="Pfam" id="PF01488">
    <property type="entry name" value="Shikimate_DH"/>
    <property type="match status" value="1"/>
</dbReference>
<dbReference type="Gene3D" id="3.40.50.720">
    <property type="entry name" value="NAD(P)-binding Rossmann-like Domain"/>
    <property type="match status" value="1"/>
</dbReference>
<feature type="active site" description="Nucleophile" evidence="4">
    <location>
        <position position="53"/>
    </location>
</feature>
<feature type="binding site" evidence="4">
    <location>
        <begin position="52"/>
        <end position="55"/>
    </location>
    <ligand>
        <name>substrate</name>
    </ligand>
</feature>